<accession>H8KQ20</accession>
<reference evidence="1" key="1">
    <citation type="submission" date="2012-02" db="EMBL/GenBank/DDBJ databases">
        <title>The complete genome of Solitalea canadensis DSM 3403.</title>
        <authorList>
            <consortium name="US DOE Joint Genome Institute (JGI-PGF)"/>
            <person name="Lucas S."/>
            <person name="Copeland A."/>
            <person name="Lapidus A."/>
            <person name="Glavina del Rio T."/>
            <person name="Dalin E."/>
            <person name="Tice H."/>
            <person name="Bruce D."/>
            <person name="Goodwin L."/>
            <person name="Pitluck S."/>
            <person name="Peters L."/>
            <person name="Ovchinnikova G."/>
            <person name="Lu M."/>
            <person name="Kyrpides N."/>
            <person name="Mavromatis K."/>
            <person name="Ivanova N."/>
            <person name="Brettin T."/>
            <person name="Detter J.C."/>
            <person name="Han C."/>
            <person name="Larimer F."/>
            <person name="Land M."/>
            <person name="Hauser L."/>
            <person name="Markowitz V."/>
            <person name="Cheng J.-F."/>
            <person name="Hugenholtz P."/>
            <person name="Woyke T."/>
            <person name="Wu D."/>
            <person name="Spring S."/>
            <person name="Schroeder M."/>
            <person name="Kopitz M."/>
            <person name="Brambilla E."/>
            <person name="Klenk H.-P."/>
            <person name="Eisen J.A."/>
        </authorList>
    </citation>
    <scope>NUCLEOTIDE SEQUENCE</scope>
    <source>
        <strain evidence="1">DSM 3403</strain>
    </source>
</reference>
<dbReference type="HOGENOM" id="CLU_2144183_0_0_10"/>
<protein>
    <submittedName>
        <fullName evidence="1">Uncharacterized protein</fullName>
    </submittedName>
</protein>
<evidence type="ECO:0000313" key="2">
    <source>
        <dbReference type="Proteomes" id="UP000007590"/>
    </source>
</evidence>
<sequence>MSRLSKIESLQDLYEERKRLEVLKYQNELLIKEELNDLKQHIKPLTNILGAFSGNKDGKLSTVGLLAKGAKAALPFVASTVIGGPKVGVLSVAASLVSRLFRGKSKGSKEKK</sequence>
<dbReference type="STRING" id="929556.Solca_1082"/>
<dbReference type="EMBL" id="CP003349">
    <property type="protein sequence ID" value="AFD06188.1"/>
    <property type="molecule type" value="Genomic_DNA"/>
</dbReference>
<dbReference type="AlphaFoldDB" id="H8KQ20"/>
<gene>
    <name evidence="1" type="ordered locus">Solca_1082</name>
</gene>
<dbReference type="Proteomes" id="UP000007590">
    <property type="component" value="Chromosome"/>
</dbReference>
<proteinExistence type="predicted"/>
<evidence type="ECO:0000313" key="1">
    <source>
        <dbReference type="EMBL" id="AFD06188.1"/>
    </source>
</evidence>
<organism evidence="1 2">
    <name type="scientific">Solitalea canadensis (strain ATCC 29591 / DSM 3403 / JCM 21819 / LMG 8368 / NBRC 15130 / NCIMB 12057 / USAM 9D)</name>
    <name type="common">Flexibacter canadensis</name>
    <dbReference type="NCBI Taxonomy" id="929556"/>
    <lineage>
        <taxon>Bacteria</taxon>
        <taxon>Pseudomonadati</taxon>
        <taxon>Bacteroidota</taxon>
        <taxon>Sphingobacteriia</taxon>
        <taxon>Sphingobacteriales</taxon>
        <taxon>Sphingobacteriaceae</taxon>
        <taxon>Solitalea</taxon>
    </lineage>
</organism>
<keyword evidence="2" id="KW-1185">Reference proteome</keyword>
<dbReference type="KEGG" id="scn:Solca_1082"/>
<name>H8KQ20_SOLCM</name>